<keyword evidence="3" id="KW-1185">Reference proteome</keyword>
<dbReference type="HOGENOM" id="CLU_022091_0_0_1"/>
<organism evidence="2 3">
    <name type="scientific">Scleroderma citrinum Foug A</name>
    <dbReference type="NCBI Taxonomy" id="1036808"/>
    <lineage>
        <taxon>Eukaryota</taxon>
        <taxon>Fungi</taxon>
        <taxon>Dikarya</taxon>
        <taxon>Basidiomycota</taxon>
        <taxon>Agaricomycotina</taxon>
        <taxon>Agaricomycetes</taxon>
        <taxon>Agaricomycetidae</taxon>
        <taxon>Boletales</taxon>
        <taxon>Sclerodermatineae</taxon>
        <taxon>Sclerodermataceae</taxon>
        <taxon>Scleroderma</taxon>
    </lineage>
</organism>
<reference evidence="3" key="2">
    <citation type="submission" date="2015-01" db="EMBL/GenBank/DDBJ databases">
        <title>Evolutionary Origins and Diversification of the Mycorrhizal Mutualists.</title>
        <authorList>
            <consortium name="DOE Joint Genome Institute"/>
            <consortium name="Mycorrhizal Genomics Consortium"/>
            <person name="Kohler A."/>
            <person name="Kuo A."/>
            <person name="Nagy L.G."/>
            <person name="Floudas D."/>
            <person name="Copeland A."/>
            <person name="Barry K.W."/>
            <person name="Cichocki N."/>
            <person name="Veneault-Fourrey C."/>
            <person name="LaButti K."/>
            <person name="Lindquist E.A."/>
            <person name="Lipzen A."/>
            <person name="Lundell T."/>
            <person name="Morin E."/>
            <person name="Murat C."/>
            <person name="Riley R."/>
            <person name="Ohm R."/>
            <person name="Sun H."/>
            <person name="Tunlid A."/>
            <person name="Henrissat B."/>
            <person name="Grigoriev I.V."/>
            <person name="Hibbett D.S."/>
            <person name="Martin F."/>
        </authorList>
    </citation>
    <scope>NUCLEOTIDE SEQUENCE [LARGE SCALE GENOMIC DNA]</scope>
    <source>
        <strain evidence="3">Foug A</strain>
    </source>
</reference>
<dbReference type="EMBL" id="KN822249">
    <property type="protein sequence ID" value="KIM51598.1"/>
    <property type="molecule type" value="Genomic_DNA"/>
</dbReference>
<dbReference type="AlphaFoldDB" id="A0A0C2YPG9"/>
<feature type="coiled-coil region" evidence="1">
    <location>
        <begin position="215"/>
        <end position="249"/>
    </location>
</feature>
<dbReference type="Pfam" id="PF14441">
    <property type="entry name" value="OTT_1508_deam"/>
    <property type="match status" value="1"/>
</dbReference>
<proteinExistence type="predicted"/>
<gene>
    <name evidence="2" type="ORF">SCLCIDRAFT_33316</name>
</gene>
<protein>
    <submittedName>
        <fullName evidence="2">Uncharacterized protein</fullName>
    </submittedName>
</protein>
<evidence type="ECO:0000313" key="3">
    <source>
        <dbReference type="Proteomes" id="UP000053989"/>
    </source>
</evidence>
<dbReference type="InParanoid" id="A0A0C2YPG9"/>
<name>A0A0C2YPG9_9AGAM</name>
<accession>A0A0C2YPG9</accession>
<dbReference type="OrthoDB" id="2626367at2759"/>
<dbReference type="InterPro" id="IPR027796">
    <property type="entry name" value="OTT_1508_deam-like"/>
</dbReference>
<evidence type="ECO:0000313" key="2">
    <source>
        <dbReference type="EMBL" id="KIM51598.1"/>
    </source>
</evidence>
<evidence type="ECO:0000256" key="1">
    <source>
        <dbReference type="SAM" id="Coils"/>
    </source>
</evidence>
<keyword evidence="1" id="KW-0175">Coiled coil</keyword>
<dbReference type="Proteomes" id="UP000053989">
    <property type="component" value="Unassembled WGS sequence"/>
</dbReference>
<reference evidence="2 3" key="1">
    <citation type="submission" date="2014-04" db="EMBL/GenBank/DDBJ databases">
        <authorList>
            <consortium name="DOE Joint Genome Institute"/>
            <person name="Kuo A."/>
            <person name="Kohler A."/>
            <person name="Nagy L.G."/>
            <person name="Floudas D."/>
            <person name="Copeland A."/>
            <person name="Barry K.W."/>
            <person name="Cichocki N."/>
            <person name="Veneault-Fourrey C."/>
            <person name="LaButti K."/>
            <person name="Lindquist E.A."/>
            <person name="Lipzen A."/>
            <person name="Lundell T."/>
            <person name="Morin E."/>
            <person name="Murat C."/>
            <person name="Sun H."/>
            <person name="Tunlid A."/>
            <person name="Henrissat B."/>
            <person name="Grigoriev I.V."/>
            <person name="Hibbett D.S."/>
            <person name="Martin F."/>
            <person name="Nordberg H.P."/>
            <person name="Cantor M.N."/>
            <person name="Hua S.X."/>
        </authorList>
    </citation>
    <scope>NUCLEOTIDE SEQUENCE [LARGE SCALE GENOMIC DNA]</scope>
    <source>
        <strain evidence="2 3">Foug A</strain>
    </source>
</reference>
<sequence length="530" mass="60381">MSRSQQEKEELQRRIRGLTTILHKFAVRKWPSEQPRYYSQAQSFLHHFTTLLTGGGEYARDAKRVFAVTGSIDPGQPVRALVVAQNPRSESPVGSISLTQVKKSHRSLDEMVESPLNPDLIGHIADTWSALSAIDRHATDYTQKVQSLEIFFLSRSIREFTELWEDTWLCGGKQLAVVIAQWKTNRPEITPRWVDSGWLDAEFSDKTKHDWSVILVALLSSVDKAIEDLKRTEKERENVRREMETLNTCCRMLYYFVSWKAEIVPDLLTKTNMVDGMTETSMPMRTPSAADEVVIDDELTARQPDLGESKGNKSLPDLLRNIEIALVEVPRSPPSVLTLGEISDEFFIRFPDMIRNREIVLETLEWRCSDKRRHSDNNPDMFFGCIHAEAMLMGLLNYYNCYSAHAGQGVGIQNPQIMQHIVQPEVAEAGEAVIAVSKRCCWCCEWLGKNLESQFTLPGTHGMMYPWDPPNVGVSESVLKKLEGELWDQLYRVVLKSVEPLWTSSTGLPEVYQSAPKSLKLPQEFLSLYK</sequence>